<evidence type="ECO:0000313" key="3">
    <source>
        <dbReference type="Proteomes" id="UP000184330"/>
    </source>
</evidence>
<evidence type="ECO:0000256" key="1">
    <source>
        <dbReference type="SAM" id="MobiDB-lite"/>
    </source>
</evidence>
<dbReference type="EMBL" id="FJOG01000068">
    <property type="protein sequence ID" value="CZR69283.1"/>
    <property type="molecule type" value="Genomic_DNA"/>
</dbReference>
<feature type="region of interest" description="Disordered" evidence="1">
    <location>
        <begin position="1"/>
        <end position="22"/>
    </location>
</feature>
<name>A0A1L7XW64_9HELO</name>
<dbReference type="AlphaFoldDB" id="A0A1L7XW64"/>
<gene>
    <name evidence="2" type="ORF">PAC_19183</name>
</gene>
<reference evidence="2 3" key="1">
    <citation type="submission" date="2016-03" db="EMBL/GenBank/DDBJ databases">
        <authorList>
            <person name="Ploux O."/>
        </authorList>
    </citation>
    <scope>NUCLEOTIDE SEQUENCE [LARGE SCALE GENOMIC DNA]</scope>
    <source>
        <strain evidence="2 3">UAMH 11012</strain>
    </source>
</reference>
<organism evidence="2 3">
    <name type="scientific">Phialocephala subalpina</name>
    <dbReference type="NCBI Taxonomy" id="576137"/>
    <lineage>
        <taxon>Eukaryota</taxon>
        <taxon>Fungi</taxon>
        <taxon>Dikarya</taxon>
        <taxon>Ascomycota</taxon>
        <taxon>Pezizomycotina</taxon>
        <taxon>Leotiomycetes</taxon>
        <taxon>Helotiales</taxon>
        <taxon>Mollisiaceae</taxon>
        <taxon>Phialocephala</taxon>
        <taxon>Phialocephala fortinii species complex</taxon>
    </lineage>
</organism>
<protein>
    <submittedName>
        <fullName evidence="2">Uncharacterized protein</fullName>
    </submittedName>
</protein>
<sequence>MLEPTRAQRRKQRVRSAVRQKRHWLHKDHDANSPHILGLKITDTFSSADDGKSRGRFPLQSYCTPQERSVKSKGARQQSFRNILRFSVSAIASDRCVLNPNYRKVIASELLGEIIEVDFRHRHSGTYESTESREEG</sequence>
<accession>A0A1L7XW64</accession>
<proteinExistence type="predicted"/>
<feature type="compositionally biased region" description="Basic residues" evidence="1">
    <location>
        <begin position="7"/>
        <end position="22"/>
    </location>
</feature>
<keyword evidence="3" id="KW-1185">Reference proteome</keyword>
<evidence type="ECO:0000313" key="2">
    <source>
        <dbReference type="EMBL" id="CZR69283.1"/>
    </source>
</evidence>
<dbReference type="Proteomes" id="UP000184330">
    <property type="component" value="Unassembled WGS sequence"/>
</dbReference>